<feature type="transmembrane region" description="Helical" evidence="1">
    <location>
        <begin position="134"/>
        <end position="151"/>
    </location>
</feature>
<protein>
    <recommendedName>
        <fullName evidence="2">DUF7789 domain-containing protein</fullName>
    </recommendedName>
</protein>
<dbReference type="PANTHER" id="PTHR39299">
    <property type="entry name" value="TRANSMEMBRANE PROTEIN"/>
    <property type="match status" value="1"/>
</dbReference>
<evidence type="ECO:0000313" key="3">
    <source>
        <dbReference type="EMBL" id="RUS86224.1"/>
    </source>
</evidence>
<dbReference type="PANTHER" id="PTHR39299:SF1">
    <property type="entry name" value="TRANSMEMBRANE PROTEIN"/>
    <property type="match status" value="1"/>
</dbReference>
<dbReference type="AlphaFoldDB" id="A0A3S0ZYJ2"/>
<feature type="transmembrane region" description="Helical" evidence="1">
    <location>
        <begin position="28"/>
        <end position="52"/>
    </location>
</feature>
<dbReference type="Pfam" id="PF25044">
    <property type="entry name" value="DUF7789"/>
    <property type="match status" value="1"/>
</dbReference>
<keyword evidence="1" id="KW-1133">Transmembrane helix</keyword>
<accession>A0A3S0ZYJ2</accession>
<reference evidence="3 4" key="1">
    <citation type="submission" date="2019-01" db="EMBL/GenBank/DDBJ databases">
        <title>A draft genome assembly of the solar-powered sea slug Elysia chlorotica.</title>
        <authorList>
            <person name="Cai H."/>
            <person name="Li Q."/>
            <person name="Fang X."/>
            <person name="Li J."/>
            <person name="Curtis N.E."/>
            <person name="Altenburger A."/>
            <person name="Shibata T."/>
            <person name="Feng M."/>
            <person name="Maeda T."/>
            <person name="Schwartz J.A."/>
            <person name="Shigenobu S."/>
            <person name="Lundholm N."/>
            <person name="Nishiyama T."/>
            <person name="Yang H."/>
            <person name="Hasebe M."/>
            <person name="Li S."/>
            <person name="Pierce S.K."/>
            <person name="Wang J."/>
        </authorList>
    </citation>
    <scope>NUCLEOTIDE SEQUENCE [LARGE SCALE GENOMIC DNA]</scope>
    <source>
        <strain evidence="3">EC2010</strain>
        <tissue evidence="3">Whole organism of an adult</tissue>
    </source>
</reference>
<evidence type="ECO:0000256" key="1">
    <source>
        <dbReference type="SAM" id="Phobius"/>
    </source>
</evidence>
<gene>
    <name evidence="3" type="ORF">EGW08_006019</name>
</gene>
<proteinExistence type="predicted"/>
<evidence type="ECO:0000259" key="2">
    <source>
        <dbReference type="Pfam" id="PF25044"/>
    </source>
</evidence>
<dbReference type="InterPro" id="IPR056691">
    <property type="entry name" value="DUF7789"/>
</dbReference>
<feature type="domain" description="DUF7789" evidence="2">
    <location>
        <begin position="60"/>
        <end position="195"/>
    </location>
</feature>
<feature type="transmembrane region" description="Helical" evidence="1">
    <location>
        <begin position="171"/>
        <end position="197"/>
    </location>
</feature>
<comment type="caution">
    <text evidence="3">The sequence shown here is derived from an EMBL/GenBank/DDBJ whole genome shotgun (WGS) entry which is preliminary data.</text>
</comment>
<evidence type="ECO:0000313" key="4">
    <source>
        <dbReference type="Proteomes" id="UP000271974"/>
    </source>
</evidence>
<sequence>MCAILVVVMYCVLEYFVFNPDGQTAIKLARMIAAVVMAPPNIFLAFIVSQNFGYLEFRIVGASEFLQMLYRQAALFSCLLKFDLQAAISVVLLALRDGTSISTTETISLGVGIPFSVLWCLLGWVMLRREWRHGAWLFAVLGIVKPAYYVYKVVEEYLKLDKKDQEAEDTIVNSLIAAGAIGILVWLVLMFELIYVYRNFDKGLRERVALLATEKTGLLSAFRRVRPQVRSAFP</sequence>
<dbReference type="OrthoDB" id="2448307at2759"/>
<dbReference type="EMBL" id="RQTK01000146">
    <property type="protein sequence ID" value="RUS86224.1"/>
    <property type="molecule type" value="Genomic_DNA"/>
</dbReference>
<keyword evidence="4" id="KW-1185">Reference proteome</keyword>
<keyword evidence="1" id="KW-0812">Transmembrane</keyword>
<dbReference type="STRING" id="188477.A0A3S0ZYJ2"/>
<keyword evidence="1" id="KW-0472">Membrane</keyword>
<dbReference type="Proteomes" id="UP000271974">
    <property type="component" value="Unassembled WGS sequence"/>
</dbReference>
<feature type="transmembrane region" description="Helical" evidence="1">
    <location>
        <begin position="73"/>
        <end position="95"/>
    </location>
</feature>
<organism evidence="3 4">
    <name type="scientific">Elysia chlorotica</name>
    <name type="common">Eastern emerald elysia</name>
    <name type="synonym">Sea slug</name>
    <dbReference type="NCBI Taxonomy" id="188477"/>
    <lineage>
        <taxon>Eukaryota</taxon>
        <taxon>Metazoa</taxon>
        <taxon>Spiralia</taxon>
        <taxon>Lophotrochozoa</taxon>
        <taxon>Mollusca</taxon>
        <taxon>Gastropoda</taxon>
        <taxon>Heterobranchia</taxon>
        <taxon>Euthyneura</taxon>
        <taxon>Panpulmonata</taxon>
        <taxon>Sacoglossa</taxon>
        <taxon>Placobranchoidea</taxon>
        <taxon>Plakobranchidae</taxon>
        <taxon>Elysia</taxon>
    </lineage>
</organism>
<name>A0A3S0ZYJ2_ELYCH</name>
<feature type="transmembrane region" description="Helical" evidence="1">
    <location>
        <begin position="107"/>
        <end position="127"/>
    </location>
</feature>